<evidence type="ECO:0000313" key="6">
    <source>
        <dbReference type="RefSeq" id="XP_006812937.1"/>
    </source>
</evidence>
<dbReference type="Pfam" id="PF00651">
    <property type="entry name" value="BTB"/>
    <property type="match status" value="1"/>
</dbReference>
<feature type="domain" description="BTB" evidence="4">
    <location>
        <begin position="355"/>
        <end position="424"/>
    </location>
</feature>
<dbReference type="SMART" id="SM00225">
    <property type="entry name" value="BTB"/>
    <property type="match status" value="1"/>
</dbReference>
<keyword evidence="1" id="KW-0880">Kelch repeat</keyword>
<dbReference type="InterPro" id="IPR006652">
    <property type="entry name" value="Kelch_1"/>
</dbReference>
<evidence type="ECO:0000259" key="4">
    <source>
        <dbReference type="PROSITE" id="PS50097"/>
    </source>
</evidence>
<reference evidence="6" key="1">
    <citation type="submission" date="2025-08" db="UniProtKB">
        <authorList>
            <consortium name="RefSeq"/>
        </authorList>
    </citation>
    <scope>IDENTIFICATION</scope>
    <source>
        <tissue evidence="6">Testes</tissue>
    </source>
</reference>
<accession>A0ABM0LYU6</accession>
<dbReference type="SMART" id="SM00612">
    <property type="entry name" value="Kelch"/>
    <property type="match status" value="5"/>
</dbReference>
<dbReference type="InterPro" id="IPR000210">
    <property type="entry name" value="BTB/POZ_dom"/>
</dbReference>
<feature type="compositionally biased region" description="Low complexity" evidence="3">
    <location>
        <begin position="46"/>
        <end position="68"/>
    </location>
</feature>
<dbReference type="Gene3D" id="3.30.710.10">
    <property type="entry name" value="Potassium Channel Kv1.1, Chain A"/>
    <property type="match status" value="1"/>
</dbReference>
<dbReference type="InterPro" id="IPR011705">
    <property type="entry name" value="BACK"/>
</dbReference>
<dbReference type="InterPro" id="IPR011333">
    <property type="entry name" value="SKP1/BTB/POZ_sf"/>
</dbReference>
<dbReference type="InterPro" id="IPR015915">
    <property type="entry name" value="Kelch-typ_b-propeller"/>
</dbReference>
<dbReference type="Gene3D" id="2.120.10.80">
    <property type="entry name" value="Kelch-type beta propeller"/>
    <property type="match status" value="1"/>
</dbReference>
<sequence>MSFNSHHSSSELTSQRESRNDENSVFKRDSLEDLEEFYSASDDSDSASGYASAESPSTSPLTSSTGLTVAEPAQDQNKSFKSVIFPEEQSTPESLLEEDDLLSEKEILDILLSKEEESKESDSYFLTHIDSDASSDVSDEFFGENLSQETIIFLDEDTDNIYHSDTEFQLELESKDVSESSSSSLDVQTAGSNLDLDSVIESDNNVEIDTQDIIGKQENIPEKDFYKLLVIGAGDLTPRAKPTDKDPTGHPVPPTAAAGDLLQLKTNKLKNTTNKKQLFDDFSWVKPEPTIITAYPVSITTTSWPVSVESKASNMTSETRRASSKHSSTSVTKKYEHAWFALDQLYKFYLNSKLHDVTICVGNGKFAAHKIILAVHSEYFERVFSDASFKELNQSEVVLNTNVTANAFEKVLSYIYTSEIQITFEDIYDIFTTASVLLMKRLIRLCTDFLRNYNLDNCLTAHYIADRAGLNDIYHEIHDFIMENFFDISNTEEFLHYPADRLSTLLSDDDVNVEHELQLFQAVLRWTENQHGDITRDAPLILKHIRFGLMSPEEIVQNVESAKHLMNIPECYILVLEAFRYFSLRASKGGTRPTPVKPRKGMNKVQNARRASIAIGAKTPSPAVIASHLARLEEKMLEEQNTNSEHAIPSSHTEKLDDKHLLLSVGGVYKDGDLDDPGRTVNVYDPVRCEWTLMTTMKHPRNHHVVQVVGRFLYVIGGSNPYADGGEFMSPVNTACKYDMGKNEWSSMAPMLTARVFFQAAVLDGDIYVVGGQGSKGSVLSSVEKYNPATDKWSHVCSLSSPRYAIALAVHHGLLYAVGGYCEDVKSPVLANVECYHPQNDRWMQKNPMRYARCHASLADVQGKLYLFGGMVKTSYFADDCRSLPSVDIYRDTEDIWEYVTDLTDARHEAGICVVGPKVYIIGGISATEKLILSSVECYDTLEGIWLHPGPTELPKPALGHSCCTMPRELLN</sequence>
<name>A0ABM0LYU6_SACKO</name>
<dbReference type="Pfam" id="PF24681">
    <property type="entry name" value="Kelch_KLHDC2_KLHL20_DRC7"/>
    <property type="match status" value="1"/>
</dbReference>
<evidence type="ECO:0000256" key="3">
    <source>
        <dbReference type="SAM" id="MobiDB-lite"/>
    </source>
</evidence>
<feature type="compositionally biased region" description="Polar residues" evidence="3">
    <location>
        <begin position="1"/>
        <end position="13"/>
    </location>
</feature>
<dbReference type="Pfam" id="PF01344">
    <property type="entry name" value="Kelch_1"/>
    <property type="match status" value="1"/>
</dbReference>
<evidence type="ECO:0000256" key="2">
    <source>
        <dbReference type="ARBA" id="ARBA00022737"/>
    </source>
</evidence>
<dbReference type="SUPFAM" id="SSF117281">
    <property type="entry name" value="Kelch motif"/>
    <property type="match status" value="1"/>
</dbReference>
<dbReference type="PANTHER" id="PTHR45632:SF10">
    <property type="entry name" value="BTB DOMAIN-CONTAINING PROTEIN"/>
    <property type="match status" value="1"/>
</dbReference>
<evidence type="ECO:0000256" key="1">
    <source>
        <dbReference type="ARBA" id="ARBA00022441"/>
    </source>
</evidence>
<dbReference type="CDD" id="cd18503">
    <property type="entry name" value="BACK_calicin"/>
    <property type="match status" value="1"/>
</dbReference>
<dbReference type="PANTHER" id="PTHR45632">
    <property type="entry name" value="LD33804P"/>
    <property type="match status" value="1"/>
</dbReference>
<dbReference type="PROSITE" id="PS50097">
    <property type="entry name" value="BTB"/>
    <property type="match status" value="1"/>
</dbReference>
<dbReference type="CDD" id="cd18186">
    <property type="entry name" value="BTB_POZ_ZBTB_KLHL-like"/>
    <property type="match status" value="1"/>
</dbReference>
<dbReference type="GeneID" id="102807010"/>
<feature type="region of interest" description="Disordered" evidence="3">
    <location>
        <begin position="238"/>
        <end position="259"/>
    </location>
</feature>
<dbReference type="SUPFAM" id="SSF54695">
    <property type="entry name" value="POZ domain"/>
    <property type="match status" value="1"/>
</dbReference>
<feature type="region of interest" description="Disordered" evidence="3">
    <location>
        <begin position="1"/>
        <end position="68"/>
    </location>
</feature>
<keyword evidence="5" id="KW-1185">Reference proteome</keyword>
<evidence type="ECO:0000313" key="5">
    <source>
        <dbReference type="Proteomes" id="UP000694865"/>
    </source>
</evidence>
<dbReference type="SMART" id="SM00875">
    <property type="entry name" value="BACK"/>
    <property type="match status" value="1"/>
</dbReference>
<proteinExistence type="predicted"/>
<dbReference type="Gene3D" id="1.25.40.420">
    <property type="match status" value="1"/>
</dbReference>
<organism evidence="5 6">
    <name type="scientific">Saccoglossus kowalevskii</name>
    <name type="common">Acorn worm</name>
    <dbReference type="NCBI Taxonomy" id="10224"/>
    <lineage>
        <taxon>Eukaryota</taxon>
        <taxon>Metazoa</taxon>
        <taxon>Hemichordata</taxon>
        <taxon>Enteropneusta</taxon>
        <taxon>Harrimaniidae</taxon>
        <taxon>Saccoglossus</taxon>
    </lineage>
</organism>
<gene>
    <name evidence="6" type="primary">LOC102807010</name>
</gene>
<dbReference type="Proteomes" id="UP000694865">
    <property type="component" value="Unplaced"/>
</dbReference>
<protein>
    <submittedName>
        <fullName evidence="6">Kelch-like protein 2-like</fullName>
    </submittedName>
</protein>
<feature type="compositionally biased region" description="Basic and acidic residues" evidence="3">
    <location>
        <begin position="14"/>
        <end position="31"/>
    </location>
</feature>
<dbReference type="Pfam" id="PF07707">
    <property type="entry name" value="BACK"/>
    <property type="match status" value="1"/>
</dbReference>
<dbReference type="RefSeq" id="XP_006812937.1">
    <property type="nucleotide sequence ID" value="XM_006812874.1"/>
</dbReference>
<keyword evidence="2" id="KW-0677">Repeat</keyword>